<evidence type="ECO:0000313" key="2">
    <source>
        <dbReference type="Proteomes" id="UP001230649"/>
    </source>
</evidence>
<accession>A0ACC2WYP4</accession>
<name>A0ACC2WYP4_9TREE</name>
<dbReference type="Proteomes" id="UP001230649">
    <property type="component" value="Unassembled WGS sequence"/>
</dbReference>
<sequence length="206" mass="23579">MSSNLDDLSEWNQKVHPIHAAPEGLPQLGKLLHQSATVSKQLHNPEHIYLADLARAWDSLEYALAEVYLLGDLPTFMFMCVFAHNPEEMSNKATAELQEPYQEAIERLPDPDRPNIRADLKRFWDLWLRAREEVSENGPTVEARYEPFHLVNSILDSQNPELEYQRFGSTIFLEADARTIFLVSQIFGLPIRIATKSNQRTMSSAS</sequence>
<gene>
    <name evidence="1" type="ORF">QFC20_000837</name>
</gene>
<proteinExistence type="predicted"/>
<protein>
    <submittedName>
        <fullName evidence="1">Uncharacterized protein</fullName>
    </submittedName>
</protein>
<comment type="caution">
    <text evidence="1">The sequence shown here is derived from an EMBL/GenBank/DDBJ whole genome shotgun (WGS) entry which is preliminary data.</text>
</comment>
<organism evidence="1 2">
    <name type="scientific">Naganishia adeliensis</name>
    <dbReference type="NCBI Taxonomy" id="92952"/>
    <lineage>
        <taxon>Eukaryota</taxon>
        <taxon>Fungi</taxon>
        <taxon>Dikarya</taxon>
        <taxon>Basidiomycota</taxon>
        <taxon>Agaricomycotina</taxon>
        <taxon>Tremellomycetes</taxon>
        <taxon>Filobasidiales</taxon>
        <taxon>Filobasidiaceae</taxon>
        <taxon>Naganishia</taxon>
    </lineage>
</organism>
<dbReference type="EMBL" id="JASBWS010000004">
    <property type="protein sequence ID" value="KAJ9116157.1"/>
    <property type="molecule type" value="Genomic_DNA"/>
</dbReference>
<keyword evidence="2" id="KW-1185">Reference proteome</keyword>
<evidence type="ECO:0000313" key="1">
    <source>
        <dbReference type="EMBL" id="KAJ9116157.1"/>
    </source>
</evidence>
<reference evidence="1" key="1">
    <citation type="submission" date="2023-04" db="EMBL/GenBank/DDBJ databases">
        <title>Draft Genome sequencing of Naganishia species isolated from polar environments using Oxford Nanopore Technology.</title>
        <authorList>
            <person name="Leo P."/>
            <person name="Venkateswaran K."/>
        </authorList>
    </citation>
    <scope>NUCLEOTIDE SEQUENCE</scope>
    <source>
        <strain evidence="1">MNA-CCFEE 5262</strain>
    </source>
</reference>